<proteinExistence type="predicted"/>
<reference evidence="2 3" key="1">
    <citation type="submission" date="2024-10" db="EMBL/GenBank/DDBJ databases">
        <authorList>
            <person name="Kim D."/>
        </authorList>
    </citation>
    <scope>NUCLEOTIDE SEQUENCE [LARGE SCALE GENOMIC DNA]</scope>
    <source>
        <strain evidence="2">BH-2024</strain>
    </source>
</reference>
<organism evidence="2 3">
    <name type="scientific">Heterodera trifolii</name>
    <dbReference type="NCBI Taxonomy" id="157864"/>
    <lineage>
        <taxon>Eukaryota</taxon>
        <taxon>Metazoa</taxon>
        <taxon>Ecdysozoa</taxon>
        <taxon>Nematoda</taxon>
        <taxon>Chromadorea</taxon>
        <taxon>Rhabditida</taxon>
        <taxon>Tylenchina</taxon>
        <taxon>Tylenchomorpha</taxon>
        <taxon>Tylenchoidea</taxon>
        <taxon>Heteroderidae</taxon>
        <taxon>Heteroderinae</taxon>
        <taxon>Heterodera</taxon>
    </lineage>
</organism>
<evidence type="ECO:0000313" key="2">
    <source>
        <dbReference type="EMBL" id="KAL3113085.1"/>
    </source>
</evidence>
<keyword evidence="3" id="KW-1185">Reference proteome</keyword>
<dbReference type="AlphaFoldDB" id="A0ABD2LCZ0"/>
<sequence>MNVPDSYAVGHSPRRFCSPCIIRFNSIETRPRTLAMIQRCPQIQSLSTVVPKVNGYGGSYTPNWAYCYHNSSPPYRNSYYDMCNVYWPNKYPACPSAWHTCWAPV</sequence>
<comment type="caution">
    <text evidence="2">The sequence shown here is derived from an EMBL/GenBank/DDBJ whole genome shotgun (WGS) entry which is preliminary data.</text>
</comment>
<dbReference type="Proteomes" id="UP001620626">
    <property type="component" value="Unassembled WGS sequence"/>
</dbReference>
<accession>A0ABD2LCZ0</accession>
<dbReference type="EMBL" id="JBICBT010000457">
    <property type="protein sequence ID" value="KAL3113085.1"/>
    <property type="molecule type" value="Genomic_DNA"/>
</dbReference>
<evidence type="ECO:0000313" key="3">
    <source>
        <dbReference type="Proteomes" id="UP001620626"/>
    </source>
</evidence>
<evidence type="ECO:0000313" key="1">
    <source>
        <dbReference type="EMBL" id="KAL3103594.1"/>
    </source>
</evidence>
<protein>
    <submittedName>
        <fullName evidence="2">Uncharacterized protein</fullName>
    </submittedName>
</protein>
<name>A0ABD2LCZ0_9BILA</name>
<dbReference type="EMBL" id="JBICBT010000731">
    <property type="protein sequence ID" value="KAL3103594.1"/>
    <property type="molecule type" value="Genomic_DNA"/>
</dbReference>
<gene>
    <name evidence="2" type="ORF">niasHT_010848</name>
    <name evidence="1" type="ORF">niasHT_020617</name>
</gene>